<evidence type="ECO:0000256" key="1">
    <source>
        <dbReference type="SAM" id="Phobius"/>
    </source>
</evidence>
<proteinExistence type="predicted"/>
<dbReference type="AlphaFoldDB" id="A0A1R3ITW3"/>
<feature type="transmembrane region" description="Helical" evidence="1">
    <location>
        <begin position="26"/>
        <end position="45"/>
    </location>
</feature>
<accession>A0A1R3ITW3</accession>
<dbReference type="GO" id="GO:0004180">
    <property type="term" value="F:carboxypeptidase activity"/>
    <property type="evidence" value="ECO:0007669"/>
    <property type="project" value="UniProtKB-KW"/>
</dbReference>
<keyword evidence="1" id="KW-0812">Transmembrane</keyword>
<comment type="caution">
    <text evidence="2">The sequence shown here is derived from an EMBL/GenBank/DDBJ whole genome shotgun (WGS) entry which is preliminary data.</text>
</comment>
<sequence length="104" mass="11537">MAVDPVLDLMALKFCLSFTNLPCFCHFRYLLLGWPCLLLGILLMWPSGTLMMPIIKCHVDPPFHLNFAQMPTSTSFAKLDQGVAAISLLLYWNGHPSSSPAANL</sequence>
<keyword evidence="2" id="KW-0645">Protease</keyword>
<evidence type="ECO:0000313" key="2">
    <source>
        <dbReference type="EMBL" id="OMO86013.1"/>
    </source>
</evidence>
<keyword evidence="2" id="KW-0121">Carboxypeptidase</keyword>
<dbReference type="EMBL" id="AWUE01017640">
    <property type="protein sequence ID" value="OMO86013.1"/>
    <property type="molecule type" value="Genomic_DNA"/>
</dbReference>
<gene>
    <name evidence="2" type="ORF">COLO4_21337</name>
</gene>
<organism evidence="2 3">
    <name type="scientific">Corchorus olitorius</name>
    <dbReference type="NCBI Taxonomy" id="93759"/>
    <lineage>
        <taxon>Eukaryota</taxon>
        <taxon>Viridiplantae</taxon>
        <taxon>Streptophyta</taxon>
        <taxon>Embryophyta</taxon>
        <taxon>Tracheophyta</taxon>
        <taxon>Spermatophyta</taxon>
        <taxon>Magnoliopsida</taxon>
        <taxon>eudicotyledons</taxon>
        <taxon>Gunneridae</taxon>
        <taxon>Pentapetalae</taxon>
        <taxon>rosids</taxon>
        <taxon>malvids</taxon>
        <taxon>Malvales</taxon>
        <taxon>Malvaceae</taxon>
        <taxon>Grewioideae</taxon>
        <taxon>Apeibeae</taxon>
        <taxon>Corchorus</taxon>
    </lineage>
</organism>
<keyword evidence="2" id="KW-0378">Hydrolase</keyword>
<reference evidence="3" key="1">
    <citation type="submission" date="2013-09" db="EMBL/GenBank/DDBJ databases">
        <title>Corchorus olitorius genome sequencing.</title>
        <authorList>
            <person name="Alam M."/>
            <person name="Haque M.S."/>
            <person name="Islam M.S."/>
            <person name="Emdad E.M."/>
            <person name="Islam M.M."/>
            <person name="Ahmed B."/>
            <person name="Halim A."/>
            <person name="Hossen Q.M.M."/>
            <person name="Hossain M.Z."/>
            <person name="Ahmed R."/>
            <person name="Khan M.M."/>
            <person name="Islam R."/>
            <person name="Rashid M.M."/>
            <person name="Khan S.A."/>
            <person name="Rahman M.S."/>
            <person name="Alam M."/>
            <person name="Yahiya A.S."/>
            <person name="Khan M.S."/>
            <person name="Azam M.S."/>
            <person name="Haque T."/>
            <person name="Lashkar M.Z.H."/>
            <person name="Akhand A.I."/>
            <person name="Morshed G."/>
            <person name="Roy S."/>
            <person name="Uddin K.S."/>
            <person name="Rabeya T."/>
            <person name="Hossain A.S."/>
            <person name="Chowdhury A."/>
            <person name="Snigdha A.R."/>
            <person name="Mortoza M.S."/>
            <person name="Matin S.A."/>
            <person name="Hoque S.M.E."/>
            <person name="Islam M.K."/>
            <person name="Roy D.K."/>
            <person name="Haider R."/>
            <person name="Moosa M.M."/>
            <person name="Elias S.M."/>
            <person name="Hasan A.M."/>
            <person name="Jahan S."/>
            <person name="Shafiuddin M."/>
            <person name="Mahmood N."/>
            <person name="Shommy N.S."/>
        </authorList>
    </citation>
    <scope>NUCLEOTIDE SEQUENCE [LARGE SCALE GENOMIC DNA]</scope>
    <source>
        <strain evidence="3">cv. O-4</strain>
    </source>
</reference>
<keyword evidence="1" id="KW-1133">Transmembrane helix</keyword>
<keyword evidence="3" id="KW-1185">Reference proteome</keyword>
<name>A0A1R3ITW3_9ROSI</name>
<keyword evidence="1" id="KW-0472">Membrane</keyword>
<evidence type="ECO:0000313" key="3">
    <source>
        <dbReference type="Proteomes" id="UP000187203"/>
    </source>
</evidence>
<protein>
    <submittedName>
        <fullName evidence="2">Serine carboxypeptidase-like 3-like protein</fullName>
    </submittedName>
</protein>
<dbReference type="Proteomes" id="UP000187203">
    <property type="component" value="Unassembled WGS sequence"/>
</dbReference>